<gene>
    <name evidence="2" type="ORF">GCM10010833_00720</name>
</gene>
<keyword evidence="3" id="KW-1185">Reference proteome</keyword>
<evidence type="ECO:0000313" key="3">
    <source>
        <dbReference type="Proteomes" id="UP000614261"/>
    </source>
</evidence>
<dbReference type="Proteomes" id="UP000614261">
    <property type="component" value="Unassembled WGS sequence"/>
</dbReference>
<dbReference type="RefSeq" id="WP_188512388.1">
    <property type="nucleotide sequence ID" value="NZ_BMGD01000001.1"/>
</dbReference>
<dbReference type="Pfam" id="PF13480">
    <property type="entry name" value="Acetyltransf_6"/>
    <property type="match status" value="1"/>
</dbReference>
<dbReference type="EMBL" id="BMGD01000001">
    <property type="protein sequence ID" value="GGB49947.1"/>
    <property type="molecule type" value="Genomic_DNA"/>
</dbReference>
<name>A0ABQ1ISA4_9SPHN</name>
<evidence type="ECO:0000259" key="1">
    <source>
        <dbReference type="Pfam" id="PF13480"/>
    </source>
</evidence>
<dbReference type="SUPFAM" id="SSF55729">
    <property type="entry name" value="Acyl-CoA N-acyltransferases (Nat)"/>
    <property type="match status" value="1"/>
</dbReference>
<dbReference type="InterPro" id="IPR038740">
    <property type="entry name" value="BioF2-like_GNAT_dom"/>
</dbReference>
<sequence length="388" mass="41875">MHIGRHDMLTGAAALGSMDCRLVTGIPPEVDTLAAEAPQALHFLREAWFSRGDPGALSTLVARRCDGSPVLALPLRSIGPKLLRARAIAGSYWPFRSIAMATDTTVDDIAGVFENPIAQRAMGPLLRLGPIYDSDPLAVMMVEAARTKGWSVLVRQMGQTFIQDIVSADGTTAWPSASRRRKMRRFATKLADHGPVTMRIVRGADWSRQVFADLARIEAHSWVGTRTDRSGAKFLNPAMMAHWQSAVADPAIAEMLAAAILYVGDTPIAFSLDLTTGPLQYGIASSYDLAFAAFSPGQIITVHAADDSIARGVRQIDWGSGDSGYKQDLGAKPGALIHDMLIVRNLQIAALLRPKWEETTGSTTRALATGLTEALKASRWPFARFAAN</sequence>
<accession>A0ABQ1ISA4</accession>
<feature type="domain" description="BioF2-like acetyltransferase" evidence="1">
    <location>
        <begin position="178"/>
        <end position="327"/>
    </location>
</feature>
<reference evidence="3" key="1">
    <citation type="journal article" date="2019" name="Int. J. Syst. Evol. Microbiol.">
        <title>The Global Catalogue of Microorganisms (GCM) 10K type strain sequencing project: providing services to taxonomists for standard genome sequencing and annotation.</title>
        <authorList>
            <consortium name="The Broad Institute Genomics Platform"/>
            <consortium name="The Broad Institute Genome Sequencing Center for Infectious Disease"/>
            <person name="Wu L."/>
            <person name="Ma J."/>
        </authorList>
    </citation>
    <scope>NUCLEOTIDE SEQUENCE [LARGE SCALE GENOMIC DNA]</scope>
    <source>
        <strain evidence="3">CGMCC 1.12851</strain>
    </source>
</reference>
<dbReference type="InterPro" id="IPR016181">
    <property type="entry name" value="Acyl_CoA_acyltransferase"/>
</dbReference>
<evidence type="ECO:0000313" key="2">
    <source>
        <dbReference type="EMBL" id="GGB49947.1"/>
    </source>
</evidence>
<comment type="caution">
    <text evidence="2">The sequence shown here is derived from an EMBL/GenBank/DDBJ whole genome shotgun (WGS) entry which is preliminary data.</text>
</comment>
<proteinExistence type="predicted"/>
<organism evidence="2 3">
    <name type="scientific">Blastomonas aquatica</name>
    <dbReference type="NCBI Taxonomy" id="1510276"/>
    <lineage>
        <taxon>Bacteria</taxon>
        <taxon>Pseudomonadati</taxon>
        <taxon>Pseudomonadota</taxon>
        <taxon>Alphaproteobacteria</taxon>
        <taxon>Sphingomonadales</taxon>
        <taxon>Sphingomonadaceae</taxon>
        <taxon>Blastomonas</taxon>
    </lineage>
</organism>
<protein>
    <recommendedName>
        <fullName evidence="1">BioF2-like acetyltransferase domain-containing protein</fullName>
    </recommendedName>
</protein>